<dbReference type="AlphaFoldDB" id="A0AAF0DLI4"/>
<keyword evidence="4" id="KW-1185">Reference proteome</keyword>
<evidence type="ECO:0000313" key="3">
    <source>
        <dbReference type="EMBL" id="WEW60693.1"/>
    </source>
</evidence>
<name>A0AAF0DLI4_9EURO</name>
<dbReference type="GO" id="GO:0009117">
    <property type="term" value="P:nucleotide metabolic process"/>
    <property type="evidence" value="ECO:0007669"/>
    <property type="project" value="TreeGrafter"/>
</dbReference>
<evidence type="ECO:0000256" key="1">
    <source>
        <dbReference type="PROSITE-ProRule" id="PRU00464"/>
    </source>
</evidence>
<dbReference type="PROSITE" id="PS51084">
    <property type="entry name" value="HIT_2"/>
    <property type="match status" value="1"/>
</dbReference>
<protein>
    <recommendedName>
        <fullName evidence="2">HIT domain-containing protein</fullName>
    </recommendedName>
</protein>
<dbReference type="InterPro" id="IPR036265">
    <property type="entry name" value="HIT-like_sf"/>
</dbReference>
<reference evidence="3" key="1">
    <citation type="submission" date="2023-03" db="EMBL/GenBank/DDBJ databases">
        <title>Emydomyces testavorans Genome Sequence.</title>
        <authorList>
            <person name="Hoyer L."/>
        </authorList>
    </citation>
    <scope>NUCLEOTIDE SEQUENCE</scope>
    <source>
        <strain evidence="3">16-2883</strain>
    </source>
</reference>
<dbReference type="SUPFAM" id="SSF54197">
    <property type="entry name" value="HIT-like"/>
    <property type="match status" value="1"/>
</dbReference>
<evidence type="ECO:0000259" key="2">
    <source>
        <dbReference type="PROSITE" id="PS51084"/>
    </source>
</evidence>
<dbReference type="InterPro" id="IPR011146">
    <property type="entry name" value="HIT-like"/>
</dbReference>
<dbReference type="Gene3D" id="3.30.428.10">
    <property type="entry name" value="HIT-like"/>
    <property type="match status" value="1"/>
</dbReference>
<sequence length="84" mass="9616">TVPHAHFHIIPRPPLDQMTSSKMSWVMFGRGQRHELNDEDGQKLANQLRIELAKEVTRIKETEGIDLDTDCLEDAANVPRPEKL</sequence>
<accession>A0AAF0DLI4</accession>
<evidence type="ECO:0000313" key="4">
    <source>
        <dbReference type="Proteomes" id="UP001219355"/>
    </source>
</evidence>
<gene>
    <name evidence="3" type="ORF">PRK78_006180</name>
</gene>
<feature type="short sequence motif" description="Histidine triad motif" evidence="1">
    <location>
        <begin position="4"/>
        <end position="8"/>
    </location>
</feature>
<dbReference type="PANTHER" id="PTHR46648">
    <property type="entry name" value="HIT FAMILY PROTEIN 1"/>
    <property type="match status" value="1"/>
</dbReference>
<dbReference type="PANTHER" id="PTHR46648:SF2">
    <property type="entry name" value="HIT DOMAIN-CONTAINING PROTEIN"/>
    <property type="match status" value="1"/>
</dbReference>
<proteinExistence type="predicted"/>
<feature type="domain" description="HIT" evidence="2">
    <location>
        <begin position="1"/>
        <end position="19"/>
    </location>
</feature>
<dbReference type="Proteomes" id="UP001219355">
    <property type="component" value="Chromosome 4"/>
</dbReference>
<organism evidence="3 4">
    <name type="scientific">Emydomyces testavorans</name>
    <dbReference type="NCBI Taxonomy" id="2070801"/>
    <lineage>
        <taxon>Eukaryota</taxon>
        <taxon>Fungi</taxon>
        <taxon>Dikarya</taxon>
        <taxon>Ascomycota</taxon>
        <taxon>Pezizomycotina</taxon>
        <taxon>Eurotiomycetes</taxon>
        <taxon>Eurotiomycetidae</taxon>
        <taxon>Onygenales</taxon>
        <taxon>Nannizziopsiaceae</taxon>
        <taxon>Emydomyces</taxon>
    </lineage>
</organism>
<feature type="non-terminal residue" evidence="3">
    <location>
        <position position="1"/>
    </location>
</feature>
<dbReference type="GO" id="GO:0003824">
    <property type="term" value="F:catalytic activity"/>
    <property type="evidence" value="ECO:0007669"/>
    <property type="project" value="InterPro"/>
</dbReference>
<dbReference type="EMBL" id="CP120630">
    <property type="protein sequence ID" value="WEW60693.1"/>
    <property type="molecule type" value="Genomic_DNA"/>
</dbReference>
<dbReference type="InterPro" id="IPR001310">
    <property type="entry name" value="Histidine_triad_HIT"/>
</dbReference>